<name>A0A9X0DJ10_9HELO</name>
<accession>A0A9X0DJ10</accession>
<protein>
    <submittedName>
        <fullName evidence="1">Uncharacterized protein</fullName>
    </submittedName>
</protein>
<proteinExistence type="predicted"/>
<dbReference type="EMBL" id="JAPEIS010000007">
    <property type="protein sequence ID" value="KAJ8064200.1"/>
    <property type="molecule type" value="Genomic_DNA"/>
</dbReference>
<comment type="caution">
    <text evidence="1">The sequence shown here is derived from an EMBL/GenBank/DDBJ whole genome shotgun (WGS) entry which is preliminary data.</text>
</comment>
<gene>
    <name evidence="1" type="ORF">OCU04_006549</name>
</gene>
<reference evidence="1" key="1">
    <citation type="submission" date="2022-11" db="EMBL/GenBank/DDBJ databases">
        <title>Genome Resource of Sclerotinia nivalis Strain SnTB1, a Plant Pathogen Isolated from American Ginseng.</title>
        <authorList>
            <person name="Fan S."/>
        </authorList>
    </citation>
    <scope>NUCLEOTIDE SEQUENCE</scope>
    <source>
        <strain evidence="1">SnTB1</strain>
    </source>
</reference>
<keyword evidence="2" id="KW-1185">Reference proteome</keyword>
<dbReference type="Proteomes" id="UP001152300">
    <property type="component" value="Unassembled WGS sequence"/>
</dbReference>
<organism evidence="1 2">
    <name type="scientific">Sclerotinia nivalis</name>
    <dbReference type="NCBI Taxonomy" id="352851"/>
    <lineage>
        <taxon>Eukaryota</taxon>
        <taxon>Fungi</taxon>
        <taxon>Dikarya</taxon>
        <taxon>Ascomycota</taxon>
        <taxon>Pezizomycotina</taxon>
        <taxon>Leotiomycetes</taxon>
        <taxon>Helotiales</taxon>
        <taxon>Sclerotiniaceae</taxon>
        <taxon>Sclerotinia</taxon>
    </lineage>
</organism>
<evidence type="ECO:0000313" key="2">
    <source>
        <dbReference type="Proteomes" id="UP001152300"/>
    </source>
</evidence>
<dbReference type="AlphaFoldDB" id="A0A9X0DJ10"/>
<sequence>MKESSLVLARFVSTADGLGDVAKSAWSAERKQTQTSFLRLAFSTAQYFEHKESRMFGIIKDSFVAYALINMFY</sequence>
<evidence type="ECO:0000313" key="1">
    <source>
        <dbReference type="EMBL" id="KAJ8064200.1"/>
    </source>
</evidence>